<accession>A0AAF1BKK4</accession>
<dbReference type="GeneID" id="87807931"/>
<dbReference type="Proteomes" id="UP000827549">
    <property type="component" value="Chromosome 3"/>
</dbReference>
<sequence length="945" mass="107022">MRCALGLCKGQESKSSLLYNTYPPPVSQAILPSSAPKAGFLLLSAFCKSFIVSFSVVSGFPPELLSTGPLISAHFDQNPPRIMSTMDQIYGLEDVHLHGNARGGDRYHRDWLEAVGHARHHNPHLPTHEQTMYATLDFFGAVNPPHIVVRPSNVKATLIDLRLVDFKAWSQECGMPPPTGQDMFDDLLQLPPEENDPDQRPVLLAKALIDKIEKRRRKIDYNADQATLLIHGFWAWYHDLQDIPEQLNLIPVVFAGLNLHYHTSGPKDGVLRYILELCLHYDAARTIIFPPCVASTKAKIPFSFYSYTFSASRGFRSRCTNHTSKSLKSKALKSKSLKSKSLKFKSPKSRSLKFKSLKSKSLDGSGRFRMHSYLIWLPYIYEVSFASSSLTGSAKVSDNLFTIWLALELKHLASLGHSSTRRSEHDLLNTWNNYKDLGRVEHPRNFREPDFESGCQQIAGKVEELMKFFDIGADEVLWMARFAISPEPEALLKVWRRDGLDERIVVRGAATIVRWVMAAELGYFADRPAWNGRPTGATMRQELQSRTASSDMHDSWFAVPQNLKDLKQGQGQLPYNPVEARIYFARALVRRDEDHVLTVKAFEDACEAQGVTFDEGASLIGLAPFEWANHNQLTVGSRLVIHGLAWLRARGRGQGSMYTTYAKFVFCVERNAGCEHMTPDETERLEKLALEDPVIEPREIRQAFPNHPTARTWEYMRRLRYESPTAKGAHTRGSRSRSLAYQECVERILRRRFTIMGLLEEVVDVTRATQKARLSFDVSYVKKADERRPRYSFDSKAQSEKALKFGGAFHKAYSNCGAVPPYLLATTEEFDGIVQGPANLDFSMAMIAAFAWFGEHYCAEESRAEQSSSPMRFILPFGVLQGDRDTPVSSRLLVPLWMEEAVVDMFAKKLAEKGQELEGLTDRQKVERLNPVLVPIDEASCTRWR</sequence>
<name>A0AAF1BKK4_9TREE</name>
<dbReference type="RefSeq" id="XP_062627197.1">
    <property type="nucleotide sequence ID" value="XM_062771213.1"/>
</dbReference>
<organism evidence="1 2">
    <name type="scientific">Vanrija pseudolonga</name>
    <dbReference type="NCBI Taxonomy" id="143232"/>
    <lineage>
        <taxon>Eukaryota</taxon>
        <taxon>Fungi</taxon>
        <taxon>Dikarya</taxon>
        <taxon>Basidiomycota</taxon>
        <taxon>Agaricomycotina</taxon>
        <taxon>Tremellomycetes</taxon>
        <taxon>Trichosporonales</taxon>
        <taxon>Trichosporonaceae</taxon>
        <taxon>Vanrija</taxon>
    </lineage>
</organism>
<evidence type="ECO:0000313" key="1">
    <source>
        <dbReference type="EMBL" id="WOO81165.1"/>
    </source>
</evidence>
<keyword evidence="2" id="KW-1185">Reference proteome</keyword>
<dbReference type="EMBL" id="CP086716">
    <property type="protein sequence ID" value="WOO81165.1"/>
    <property type="molecule type" value="Genomic_DNA"/>
</dbReference>
<proteinExistence type="predicted"/>
<evidence type="ECO:0000313" key="2">
    <source>
        <dbReference type="Proteomes" id="UP000827549"/>
    </source>
</evidence>
<protein>
    <submittedName>
        <fullName evidence="1">Uncharacterized protein</fullName>
    </submittedName>
</protein>
<gene>
    <name evidence="1" type="ORF">LOC62_03G004696</name>
</gene>
<reference evidence="1" key="1">
    <citation type="submission" date="2023-10" db="EMBL/GenBank/DDBJ databases">
        <authorList>
            <person name="Noh H."/>
        </authorList>
    </citation>
    <scope>NUCLEOTIDE SEQUENCE</scope>
    <source>
        <strain evidence="1">DUCC4014</strain>
    </source>
</reference>
<dbReference type="AlphaFoldDB" id="A0AAF1BKK4"/>